<feature type="chain" id="PRO_5046092601" description="Outer membrane protein assembly factor BamA" evidence="1">
    <location>
        <begin position="20"/>
        <end position="569"/>
    </location>
</feature>
<reference evidence="2 3" key="1">
    <citation type="submission" date="2019-03" db="EMBL/GenBank/DDBJ databases">
        <title>Novel species of Flavobacterium.</title>
        <authorList>
            <person name="Liu Q."/>
            <person name="Xin Y.-H."/>
        </authorList>
    </citation>
    <scope>NUCLEOTIDE SEQUENCE [LARGE SCALE GENOMIC DNA]</scope>
    <source>
        <strain evidence="2 3">LB2P22</strain>
    </source>
</reference>
<evidence type="ECO:0000256" key="1">
    <source>
        <dbReference type="SAM" id="SignalP"/>
    </source>
</evidence>
<dbReference type="EMBL" id="SMLH01000004">
    <property type="protein sequence ID" value="TDE29215.1"/>
    <property type="molecule type" value="Genomic_DNA"/>
</dbReference>
<keyword evidence="3" id="KW-1185">Reference proteome</keyword>
<sequence>MKSTFILLFFLNFCLNCSAQNFRLLITGSNSLETKTIDSLKYNTEHKNTKLINEEINKVSEKLSEIGYIDNITLEFTKKKDSSYVAIFTLGKKIKSIHIYIGTNNLFNNLTDLREKKDTLILPYTEINSYLKQTVQKLEQNGFALVKLKLVNIKRVDTEIYADLKLESDEKRTLNSIRINYAENNRSNKFPSGHLAQINRKYKNSIFNQKMVDQIHNDFEKFGFISQVKYPEILLTKDSTKVYVYLEKRKSNTFDGFIGFSNNENKKTTLNGYLDVKLENILGSGEQLSVYWKSDGNDQKTFNTSIELPYLLKTPIGLKAQIQLFRQDSTFQNTKTAIDLSYFTNYNTRFYLGFQTTESSDIQNSIDNSISDYNNSFLTSSFNYTKSDLTNFTFPIKSILSITAGTGKRETSNQPENTIKSNQFFLNIQAVHNFNLNKNNIININSHNYYLQSNRYIANELFRFGGFNSLRGFAENSLQAYFMTSILTEYRHILSPKLYVHSILDYCIYKNKLSIEQVDNTEKLLGIGFGFGLQTKNGLLKLAIANGSIQDQQIEIYNTIIHICYNVKF</sequence>
<feature type="signal peptide" evidence="1">
    <location>
        <begin position="1"/>
        <end position="19"/>
    </location>
</feature>
<protein>
    <recommendedName>
        <fullName evidence="4">Outer membrane protein assembly factor BamA</fullName>
    </recommendedName>
</protein>
<name>A0ABY2DR31_9FLAO</name>
<evidence type="ECO:0000313" key="2">
    <source>
        <dbReference type="EMBL" id="TDE29215.1"/>
    </source>
</evidence>
<keyword evidence="1" id="KW-0732">Signal</keyword>
<accession>A0ABY2DR31</accession>
<dbReference type="Proteomes" id="UP000294685">
    <property type="component" value="Unassembled WGS sequence"/>
</dbReference>
<evidence type="ECO:0000313" key="3">
    <source>
        <dbReference type="Proteomes" id="UP000294685"/>
    </source>
</evidence>
<proteinExistence type="predicted"/>
<evidence type="ECO:0008006" key="4">
    <source>
        <dbReference type="Google" id="ProtNLM"/>
    </source>
</evidence>
<dbReference type="Gene3D" id="2.40.160.50">
    <property type="entry name" value="membrane protein fhac: a member of the omp85/tpsb transporter family"/>
    <property type="match status" value="1"/>
</dbReference>
<organism evidence="2 3">
    <name type="scientific">Flavobacterium ranwuense</name>
    <dbReference type="NCBI Taxonomy" id="2541725"/>
    <lineage>
        <taxon>Bacteria</taxon>
        <taxon>Pseudomonadati</taxon>
        <taxon>Bacteroidota</taxon>
        <taxon>Flavobacteriia</taxon>
        <taxon>Flavobacteriales</taxon>
        <taxon>Flavobacteriaceae</taxon>
        <taxon>Flavobacterium</taxon>
    </lineage>
</organism>
<gene>
    <name evidence="2" type="ORF">E0I61_08590</name>
</gene>
<comment type="caution">
    <text evidence="2">The sequence shown here is derived from an EMBL/GenBank/DDBJ whole genome shotgun (WGS) entry which is preliminary data.</text>
</comment>